<dbReference type="GO" id="GO:0030688">
    <property type="term" value="C:preribosome, small subunit precursor"/>
    <property type="evidence" value="ECO:0007669"/>
    <property type="project" value="TreeGrafter"/>
</dbReference>
<organism evidence="17 18">
    <name type="scientific">Hypsibius exemplaris</name>
    <name type="common">Freshwater tardigrade</name>
    <dbReference type="NCBI Taxonomy" id="2072580"/>
    <lineage>
        <taxon>Eukaryota</taxon>
        <taxon>Metazoa</taxon>
        <taxon>Ecdysozoa</taxon>
        <taxon>Tardigrada</taxon>
        <taxon>Eutardigrada</taxon>
        <taxon>Parachela</taxon>
        <taxon>Hypsibioidea</taxon>
        <taxon>Hypsibiidae</taxon>
        <taxon>Hypsibius</taxon>
    </lineage>
</organism>
<dbReference type="Pfam" id="PF08772">
    <property type="entry name" value="Zn_ribbon_NOB1"/>
    <property type="match status" value="1"/>
</dbReference>
<evidence type="ECO:0000256" key="10">
    <source>
        <dbReference type="ARBA" id="ARBA00023242"/>
    </source>
</evidence>
<keyword evidence="5" id="KW-0540">Nuclease</keyword>
<dbReference type="FunFam" id="3.40.50.1010:FF:000018">
    <property type="entry name" value="RNA-binding protein NOB1"/>
    <property type="match status" value="1"/>
</dbReference>
<dbReference type="InterPro" id="IPR036283">
    <property type="entry name" value="NOB1_Zf-like_sf"/>
</dbReference>
<keyword evidence="17" id="KW-0255">Endonuclease</keyword>
<dbReference type="CDD" id="cd09876">
    <property type="entry name" value="PIN_Nob1-like"/>
    <property type="match status" value="1"/>
</dbReference>
<dbReference type="OrthoDB" id="446759at2759"/>
<dbReference type="GO" id="GO:0008270">
    <property type="term" value="F:zinc ion binding"/>
    <property type="evidence" value="ECO:0007669"/>
    <property type="project" value="UniProtKB-KW"/>
</dbReference>
<evidence type="ECO:0000256" key="9">
    <source>
        <dbReference type="ARBA" id="ARBA00022833"/>
    </source>
</evidence>
<evidence type="ECO:0000313" key="18">
    <source>
        <dbReference type="Proteomes" id="UP000192578"/>
    </source>
</evidence>
<dbReference type="Pfam" id="PF17146">
    <property type="entry name" value="PIN_6"/>
    <property type="match status" value="1"/>
</dbReference>
<dbReference type="Gene3D" id="3.40.50.1010">
    <property type="entry name" value="5'-nuclease"/>
    <property type="match status" value="1"/>
</dbReference>
<dbReference type="PANTHER" id="PTHR12814:SF2">
    <property type="entry name" value="RNA-BINDING PROTEIN NOB1"/>
    <property type="match status" value="1"/>
</dbReference>
<feature type="region of interest" description="Disordered" evidence="14">
    <location>
        <begin position="213"/>
        <end position="244"/>
    </location>
</feature>
<feature type="domain" description="Ribonuclease PIN" evidence="16">
    <location>
        <begin position="14"/>
        <end position="99"/>
    </location>
</feature>
<evidence type="ECO:0000256" key="11">
    <source>
        <dbReference type="ARBA" id="ARBA00045628"/>
    </source>
</evidence>
<evidence type="ECO:0000259" key="16">
    <source>
        <dbReference type="Pfam" id="PF17146"/>
    </source>
</evidence>
<dbReference type="InterPro" id="IPR039907">
    <property type="entry name" value="NOB1"/>
</dbReference>
<dbReference type="SUPFAM" id="SSF144206">
    <property type="entry name" value="NOB1 zinc finger-like"/>
    <property type="match status" value="1"/>
</dbReference>
<dbReference type="PIRSF" id="PIRSF037125">
    <property type="entry name" value="D-site_20S_pre-rRNA_nuclease"/>
    <property type="match status" value="1"/>
</dbReference>
<dbReference type="GO" id="GO:0004521">
    <property type="term" value="F:RNA endonuclease activity"/>
    <property type="evidence" value="ECO:0007669"/>
    <property type="project" value="UniProtKB-UniRule"/>
</dbReference>
<accession>A0A1W0X7J7</accession>
<feature type="binding site" evidence="13">
    <location>
        <position position="325"/>
    </location>
    <ligand>
        <name>Zn(2+)</name>
        <dbReference type="ChEBI" id="CHEBI:29105"/>
    </ligand>
</feature>
<keyword evidence="4" id="KW-0597">Phosphoprotein</keyword>
<comment type="caution">
    <text evidence="17">The sequence shown here is derived from an EMBL/GenBank/DDBJ whole genome shotgun (WGS) entry which is preliminary data.</text>
</comment>
<dbReference type="GO" id="GO:0030490">
    <property type="term" value="P:maturation of SSU-rRNA"/>
    <property type="evidence" value="ECO:0007669"/>
    <property type="project" value="TreeGrafter"/>
</dbReference>
<keyword evidence="9 12" id="KW-0862">Zinc</keyword>
<feature type="binding site" evidence="13">
    <location>
        <position position="328"/>
    </location>
    <ligand>
        <name>Zn(2+)</name>
        <dbReference type="ChEBI" id="CHEBI:29105"/>
    </ligand>
</feature>
<dbReference type="PANTHER" id="PTHR12814">
    <property type="entry name" value="RNA-BINDING PROTEIN NOB1"/>
    <property type="match status" value="1"/>
</dbReference>
<keyword evidence="18" id="KW-1185">Reference proteome</keyword>
<keyword evidence="7" id="KW-0863">Zinc-finger</keyword>
<feature type="region of interest" description="Disordered" evidence="14">
    <location>
        <begin position="141"/>
        <end position="188"/>
    </location>
</feature>
<dbReference type="InterPro" id="IPR017117">
    <property type="entry name" value="Nob1_euk"/>
</dbReference>
<feature type="compositionally biased region" description="Low complexity" evidence="14">
    <location>
        <begin position="226"/>
        <end position="235"/>
    </location>
</feature>
<reference evidence="18" key="1">
    <citation type="submission" date="2017-01" db="EMBL/GenBank/DDBJ databases">
        <title>Comparative genomics of anhydrobiosis in the tardigrade Hypsibius dujardini.</title>
        <authorList>
            <person name="Yoshida Y."/>
            <person name="Koutsovoulos G."/>
            <person name="Laetsch D."/>
            <person name="Stevens L."/>
            <person name="Kumar S."/>
            <person name="Horikawa D."/>
            <person name="Ishino K."/>
            <person name="Komine S."/>
            <person name="Tomita M."/>
            <person name="Blaxter M."/>
            <person name="Arakawa K."/>
        </authorList>
    </citation>
    <scope>NUCLEOTIDE SEQUENCE [LARGE SCALE GENOMIC DNA]</scope>
    <source>
        <strain evidence="18">Z151</strain>
    </source>
</reference>
<evidence type="ECO:0000256" key="8">
    <source>
        <dbReference type="ARBA" id="ARBA00022801"/>
    </source>
</evidence>
<protein>
    <recommendedName>
        <fullName evidence="3 12">RNA-binding protein NOB1</fullName>
    </recommendedName>
</protein>
<feature type="binding site" evidence="13">
    <location>
        <position position="313"/>
    </location>
    <ligand>
        <name>Zn(2+)</name>
        <dbReference type="ChEBI" id="CHEBI:29105"/>
    </ligand>
</feature>
<keyword evidence="8" id="KW-0378">Hydrolase</keyword>
<evidence type="ECO:0000256" key="6">
    <source>
        <dbReference type="ARBA" id="ARBA00022723"/>
    </source>
</evidence>
<feature type="binding site" evidence="13">
    <location>
        <position position="310"/>
    </location>
    <ligand>
        <name>Zn(2+)</name>
        <dbReference type="ChEBI" id="CHEBI:29105"/>
    </ligand>
</feature>
<feature type="compositionally biased region" description="Acidic residues" evidence="14">
    <location>
        <begin position="178"/>
        <end position="188"/>
    </location>
</feature>
<dbReference type="GO" id="GO:0005634">
    <property type="term" value="C:nucleus"/>
    <property type="evidence" value="ECO:0007669"/>
    <property type="project" value="UniProtKB-SubCell"/>
</dbReference>
<evidence type="ECO:0000256" key="4">
    <source>
        <dbReference type="ARBA" id="ARBA00022553"/>
    </source>
</evidence>
<comment type="similarity">
    <text evidence="2 12">Belongs to the NOB1 family.</text>
</comment>
<comment type="function">
    <text evidence="11">May play a role in mRNA degradation. Endonuclease required for processing of 20S pre-rRNA precursor and biogenesis of 40S ribosomal subunits.</text>
</comment>
<dbReference type="EMBL" id="MTYJ01000011">
    <property type="protein sequence ID" value="OQV23509.1"/>
    <property type="molecule type" value="Genomic_DNA"/>
</dbReference>
<evidence type="ECO:0000256" key="7">
    <source>
        <dbReference type="ARBA" id="ARBA00022771"/>
    </source>
</evidence>
<evidence type="ECO:0000256" key="14">
    <source>
        <dbReference type="SAM" id="MobiDB-lite"/>
    </source>
</evidence>
<dbReference type="Gene3D" id="6.20.210.10">
    <property type="entry name" value="Nin one binding (NOB1), Zn-ribbon-like"/>
    <property type="match status" value="1"/>
</dbReference>
<dbReference type="AlphaFoldDB" id="A0A1W0X7J7"/>
<dbReference type="InterPro" id="IPR014881">
    <property type="entry name" value="NOB1_Zn-bd"/>
</dbReference>
<evidence type="ECO:0000256" key="2">
    <source>
        <dbReference type="ARBA" id="ARBA00005858"/>
    </source>
</evidence>
<keyword evidence="10 12" id="KW-0539">Nucleus</keyword>
<dbReference type="Proteomes" id="UP000192578">
    <property type="component" value="Unassembled WGS sequence"/>
</dbReference>
<sequence length="451" mass="49739">MDPFVRPAGKVEHLVVDAGGFIRNVAIQNLGEKIYTLPEVVAEIRDRATKERLAVLPYELIFREPPPELIKMVSDFAKKTGDYASLSATDIKVIALTLLLEKEHLGGLEHIHTQPIRSQTIVHTAAPSSSSVKGDVRQAANTPGFFIPKPETTNAATSKRSSRVNSESEVSTQRPSDQEENLPAETDADVWEDVTDATALEECVEAMEGVCLGEEEESRQEPNAMSTSGVTGTGDFVDDDDDDAGWITPSNVKAVYKQMGLEKVEPTTADKVGCLTGDFSMQNVIMQMGMHVIGPDGMVIKTLRTYVFRCFACYKVTHDMSKQFCAACGHQTLKRVAMTVDKNGQPKYHISTRRPLSIRGTKFSLPLPKGGKHAVNPILCEDQPVAQFRAPKKSLRKLNVFDPDYVPGDSPFLMTDLTSRAALLGRRGLNTFCEMQPWMAKNPNACRRPRK</sequence>
<evidence type="ECO:0000256" key="13">
    <source>
        <dbReference type="PIRSR" id="PIRSR037125-1"/>
    </source>
</evidence>
<feature type="domain" description="Nin one binding (NOB1) Zn-ribbon-like" evidence="15">
    <location>
        <begin position="300"/>
        <end position="371"/>
    </location>
</feature>
<evidence type="ECO:0000313" key="17">
    <source>
        <dbReference type="EMBL" id="OQV23509.1"/>
    </source>
</evidence>
<gene>
    <name evidence="17" type="ORF">BV898_02626</name>
</gene>
<dbReference type="GO" id="GO:0016787">
    <property type="term" value="F:hydrolase activity"/>
    <property type="evidence" value="ECO:0007669"/>
    <property type="project" value="UniProtKB-KW"/>
</dbReference>
<comment type="subcellular location">
    <subcellularLocation>
        <location evidence="1 12">Nucleus</location>
    </subcellularLocation>
</comment>
<evidence type="ECO:0000256" key="12">
    <source>
        <dbReference type="PIRNR" id="PIRNR037125"/>
    </source>
</evidence>
<evidence type="ECO:0000256" key="1">
    <source>
        <dbReference type="ARBA" id="ARBA00004123"/>
    </source>
</evidence>
<proteinExistence type="inferred from homology"/>
<evidence type="ECO:0000256" key="5">
    <source>
        <dbReference type="ARBA" id="ARBA00022722"/>
    </source>
</evidence>
<dbReference type="InterPro" id="IPR033411">
    <property type="entry name" value="Ribonuclease_PIN"/>
</dbReference>
<evidence type="ECO:0000259" key="15">
    <source>
        <dbReference type="Pfam" id="PF08772"/>
    </source>
</evidence>
<evidence type="ECO:0000256" key="3">
    <source>
        <dbReference type="ARBA" id="ARBA00018439"/>
    </source>
</evidence>
<name>A0A1W0X7J7_HYPEX</name>
<keyword evidence="6 12" id="KW-0479">Metal-binding</keyword>